<keyword evidence="3" id="KW-1185">Reference proteome</keyword>
<evidence type="ECO:0000256" key="1">
    <source>
        <dbReference type="SAM" id="Phobius"/>
    </source>
</evidence>
<name>M0BX18_9EURY</name>
<dbReference type="EMBL" id="AOIS01000057">
    <property type="protein sequence ID" value="ELZ15551.1"/>
    <property type="molecule type" value="Genomic_DNA"/>
</dbReference>
<keyword evidence="1" id="KW-0472">Membrane</keyword>
<evidence type="ECO:0008006" key="4">
    <source>
        <dbReference type="Google" id="ProtNLM"/>
    </source>
</evidence>
<protein>
    <recommendedName>
        <fullName evidence="4">EamA domain-containing protein</fullName>
    </recommendedName>
</protein>
<dbReference type="Proteomes" id="UP000011657">
    <property type="component" value="Unassembled WGS sequence"/>
</dbReference>
<evidence type="ECO:0000313" key="2">
    <source>
        <dbReference type="EMBL" id="ELZ15551.1"/>
    </source>
</evidence>
<organism evidence="2 3">
    <name type="scientific">Haloterrigena salina JCM 13891</name>
    <dbReference type="NCBI Taxonomy" id="1227488"/>
    <lineage>
        <taxon>Archaea</taxon>
        <taxon>Methanobacteriati</taxon>
        <taxon>Methanobacteriota</taxon>
        <taxon>Stenosarchaea group</taxon>
        <taxon>Halobacteria</taxon>
        <taxon>Halobacteriales</taxon>
        <taxon>Natrialbaceae</taxon>
        <taxon>Haloterrigena</taxon>
    </lineage>
</organism>
<comment type="caution">
    <text evidence="2">The sequence shown here is derived from an EMBL/GenBank/DDBJ whole genome shotgun (WGS) entry which is preliminary data.</text>
</comment>
<dbReference type="RefSeq" id="WP_008895822.1">
    <property type="nucleotide sequence ID" value="NZ_AOIS01000057.1"/>
</dbReference>
<dbReference type="AlphaFoldDB" id="M0BX18"/>
<feature type="transmembrane region" description="Helical" evidence="1">
    <location>
        <begin position="6"/>
        <end position="25"/>
    </location>
</feature>
<feature type="transmembrane region" description="Helical" evidence="1">
    <location>
        <begin position="37"/>
        <end position="55"/>
    </location>
</feature>
<evidence type="ECO:0000313" key="3">
    <source>
        <dbReference type="Proteomes" id="UP000011657"/>
    </source>
</evidence>
<accession>M0BX18</accession>
<dbReference type="PATRIC" id="fig|1227488.3.peg.3571"/>
<reference evidence="2 3" key="1">
    <citation type="journal article" date="2014" name="PLoS Genet.">
        <title>Phylogenetically driven sequencing of extremely halophilic archaea reveals strategies for static and dynamic osmo-response.</title>
        <authorList>
            <person name="Becker E.A."/>
            <person name="Seitzer P.M."/>
            <person name="Tritt A."/>
            <person name="Larsen D."/>
            <person name="Krusor M."/>
            <person name="Yao A.I."/>
            <person name="Wu D."/>
            <person name="Madern D."/>
            <person name="Eisen J.A."/>
            <person name="Darling A.E."/>
            <person name="Facciotti M.T."/>
        </authorList>
    </citation>
    <scope>NUCLEOTIDE SEQUENCE [LARGE SCALE GENOMIC DNA]</scope>
    <source>
        <strain evidence="2 3">JCM 13891</strain>
    </source>
</reference>
<keyword evidence="1" id="KW-0812">Transmembrane</keyword>
<dbReference type="eggNOG" id="arCOG03426">
    <property type="taxonomic scope" value="Archaea"/>
</dbReference>
<proteinExistence type="predicted"/>
<sequence length="97" mass="10055">MGRLILLALVTMIAWGLWAVVAGLATDSILPETAMGLSYAAGTLVVAAIIAVVFLGEPLQMTDTAGILLAGIAIALVANWSSSRTSRADRVRSRNTS</sequence>
<feature type="transmembrane region" description="Helical" evidence="1">
    <location>
        <begin position="61"/>
        <end position="80"/>
    </location>
</feature>
<gene>
    <name evidence="2" type="ORF">C477_17795</name>
</gene>
<keyword evidence="1" id="KW-1133">Transmembrane helix</keyword>